<evidence type="ECO:0000256" key="2">
    <source>
        <dbReference type="SAM" id="SignalP"/>
    </source>
</evidence>
<reference evidence="4" key="1">
    <citation type="submission" date="2023-05" db="EMBL/GenBank/DDBJ databases">
        <title>Anaerotaeda fermentans gen. nov., sp. nov., a novel anaerobic planctomycete of the new family within the order Sedimentisphaerales isolated from Taman Peninsula, Russia.</title>
        <authorList>
            <person name="Khomyakova M.A."/>
            <person name="Merkel A.Y."/>
            <person name="Slobodkin A.I."/>
        </authorList>
    </citation>
    <scope>NUCLEOTIDE SEQUENCE</scope>
    <source>
        <strain evidence="4">M17dextr</strain>
    </source>
</reference>
<dbReference type="PANTHER" id="PTHR47245">
    <property type="entry name" value="PEPTIDYLPROLYL ISOMERASE"/>
    <property type="match status" value="1"/>
</dbReference>
<dbReference type="GO" id="GO:0003755">
    <property type="term" value="F:peptidyl-prolyl cis-trans isomerase activity"/>
    <property type="evidence" value="ECO:0007669"/>
    <property type="project" value="UniProtKB-KW"/>
</dbReference>
<keyword evidence="1" id="KW-0697">Rotamase</keyword>
<name>A0AAW6U335_9BACT</name>
<dbReference type="InterPro" id="IPR050245">
    <property type="entry name" value="PrsA_foldase"/>
</dbReference>
<dbReference type="Proteomes" id="UP001431776">
    <property type="component" value="Unassembled WGS sequence"/>
</dbReference>
<accession>A0AAW6U335</accession>
<keyword evidence="2" id="KW-0732">Signal</keyword>
<feature type="signal peptide" evidence="2">
    <location>
        <begin position="1"/>
        <end position="18"/>
    </location>
</feature>
<keyword evidence="5" id="KW-1185">Reference proteome</keyword>
<dbReference type="InterPro" id="IPR000297">
    <property type="entry name" value="PPIase_PpiC"/>
</dbReference>
<keyword evidence="1" id="KW-0413">Isomerase</keyword>
<dbReference type="EMBL" id="JASCXX010000025">
    <property type="protein sequence ID" value="MDI6450884.1"/>
    <property type="molecule type" value="Genomic_DNA"/>
</dbReference>
<dbReference type="AlphaFoldDB" id="A0AAW6U335"/>
<dbReference type="SUPFAM" id="SSF109998">
    <property type="entry name" value="Triger factor/SurA peptide-binding domain-like"/>
    <property type="match status" value="1"/>
</dbReference>
<proteinExistence type="predicted"/>
<dbReference type="RefSeq" id="WP_349246293.1">
    <property type="nucleotide sequence ID" value="NZ_JASCXX010000025.1"/>
</dbReference>
<dbReference type="PROSITE" id="PS50198">
    <property type="entry name" value="PPIC_PPIASE_2"/>
    <property type="match status" value="1"/>
</dbReference>
<dbReference type="InterPro" id="IPR046357">
    <property type="entry name" value="PPIase_dom_sf"/>
</dbReference>
<evidence type="ECO:0000313" key="4">
    <source>
        <dbReference type="EMBL" id="MDI6450884.1"/>
    </source>
</evidence>
<dbReference type="Gene3D" id="3.10.50.40">
    <property type="match status" value="1"/>
</dbReference>
<dbReference type="PANTHER" id="PTHR47245:SF2">
    <property type="entry name" value="PEPTIDYL-PROLYL CIS-TRANS ISOMERASE HP_0175-RELATED"/>
    <property type="match status" value="1"/>
</dbReference>
<evidence type="ECO:0000313" key="5">
    <source>
        <dbReference type="Proteomes" id="UP001431776"/>
    </source>
</evidence>
<comment type="caution">
    <text evidence="4">The sequence shown here is derived from an EMBL/GenBank/DDBJ whole genome shotgun (WGS) entry which is preliminary data.</text>
</comment>
<evidence type="ECO:0000256" key="1">
    <source>
        <dbReference type="PROSITE-ProRule" id="PRU00278"/>
    </source>
</evidence>
<gene>
    <name evidence="4" type="ORF">QJ522_17625</name>
</gene>
<organism evidence="4 5">
    <name type="scientific">Anaerobaca lacustris</name>
    <dbReference type="NCBI Taxonomy" id="3044600"/>
    <lineage>
        <taxon>Bacteria</taxon>
        <taxon>Pseudomonadati</taxon>
        <taxon>Planctomycetota</taxon>
        <taxon>Phycisphaerae</taxon>
        <taxon>Sedimentisphaerales</taxon>
        <taxon>Anaerobacaceae</taxon>
        <taxon>Anaerobaca</taxon>
    </lineage>
</organism>
<feature type="chain" id="PRO_5043745297" description="PpiC domain-containing protein" evidence="2">
    <location>
        <begin position="19"/>
        <end position="387"/>
    </location>
</feature>
<evidence type="ECO:0000259" key="3">
    <source>
        <dbReference type="PROSITE" id="PS50198"/>
    </source>
</evidence>
<sequence>MVCLALVVLVCAAVFVAAGCGQDQARRASLSEEEIQRMARTAKPVGPDELLVSGERITCEDIMDISSGRGAPSASFKAALEEMARATTLEQFMEIARPRVRQQLGANVSNIVLYKRAQRQLGDKIDDTLDKLVEKDLRRFVIEHGGNNARADEALREMGMNRATYRERKKKQILAEYAVESKMARGRPITYSELVTTYERIKEEAFVRPGLIQFRLIDISAGKVELADPNDDPVRAARRLAEELVTRIVAGEDFGRLAEEYSRYAEYYISGSEGLWSVRDPASLAEPYAVLAGVAEKIEVGQIAGPIDVPGHAFIMELVQNRPKGYFPMSEVQEQVEAHIEDTRRLEAIARLDAEIVEQMVLADTDGFLRRCLERLYYAANPPAPVP</sequence>
<protein>
    <recommendedName>
        <fullName evidence="3">PpiC domain-containing protein</fullName>
    </recommendedName>
</protein>
<feature type="domain" description="PpiC" evidence="3">
    <location>
        <begin position="209"/>
        <end position="320"/>
    </location>
</feature>
<dbReference type="InterPro" id="IPR027304">
    <property type="entry name" value="Trigger_fact/SurA_dom_sf"/>
</dbReference>
<dbReference type="SUPFAM" id="SSF54534">
    <property type="entry name" value="FKBP-like"/>
    <property type="match status" value="1"/>
</dbReference>